<keyword evidence="2" id="KW-1185">Reference proteome</keyword>
<dbReference type="Gene3D" id="3.40.50.2000">
    <property type="entry name" value="Glycogen Phosphorylase B"/>
    <property type="match status" value="1"/>
</dbReference>
<organism evidence="1 2">
    <name type="scientific">Enterococcus viikkiensis</name>
    <dbReference type="NCBI Taxonomy" id="930854"/>
    <lineage>
        <taxon>Bacteria</taxon>
        <taxon>Bacillati</taxon>
        <taxon>Bacillota</taxon>
        <taxon>Bacilli</taxon>
        <taxon>Lactobacillales</taxon>
        <taxon>Enterococcaceae</taxon>
        <taxon>Enterococcus</taxon>
    </lineage>
</organism>
<reference evidence="1 2" key="1">
    <citation type="submission" date="2023-03" db="EMBL/GenBank/DDBJ databases">
        <authorList>
            <person name="Shen W."/>
            <person name="Cai J."/>
        </authorList>
    </citation>
    <scope>NUCLEOTIDE SEQUENCE [LARGE SCALE GENOMIC DNA]</scope>
    <source>
        <strain evidence="1 2">B101</strain>
    </source>
</reference>
<comment type="caution">
    <text evidence="1">The sequence shown here is derived from an EMBL/GenBank/DDBJ whole genome shotgun (WGS) entry which is preliminary data.</text>
</comment>
<gene>
    <name evidence="1" type="ORF">P7H59_07725</name>
</gene>
<dbReference type="RefSeq" id="WP_311819147.1">
    <property type="nucleotide sequence ID" value="NZ_JARQBN010000012.1"/>
</dbReference>
<evidence type="ECO:0000313" key="1">
    <source>
        <dbReference type="EMBL" id="MDT2828349.1"/>
    </source>
</evidence>
<proteinExistence type="predicted"/>
<dbReference type="SUPFAM" id="SSF53756">
    <property type="entry name" value="UDP-Glycosyltransferase/glycogen phosphorylase"/>
    <property type="match status" value="1"/>
</dbReference>
<name>A0ABU3FQT7_9ENTE</name>
<protein>
    <submittedName>
        <fullName evidence="1">Uncharacterized protein</fullName>
    </submittedName>
</protein>
<evidence type="ECO:0000313" key="2">
    <source>
        <dbReference type="Proteomes" id="UP001265301"/>
    </source>
</evidence>
<accession>A0ABU3FQT7</accession>
<sequence>MKEARLITKVLFLNVTTQGHVNPSLGLVNERSTCGVEVVYFSSEEFREKIEESGASYRPYQYDLTLFKNGFNVLLDHGLDLIQDILQQMEDETFDYVIHSIAMPFSKQIAEYLMLPAVSMLAAIKKQWMPFRNMRNKINTGPFFAALYLLF</sequence>
<dbReference type="Proteomes" id="UP001265301">
    <property type="component" value="Unassembled WGS sequence"/>
</dbReference>
<dbReference type="EMBL" id="JARQBN010000012">
    <property type="protein sequence ID" value="MDT2828349.1"/>
    <property type="molecule type" value="Genomic_DNA"/>
</dbReference>